<organism evidence="11 12">
    <name type="scientific">Pelusios castaneus</name>
    <name type="common">West African mud turtle</name>
    <dbReference type="NCBI Taxonomy" id="367368"/>
    <lineage>
        <taxon>Eukaryota</taxon>
        <taxon>Metazoa</taxon>
        <taxon>Chordata</taxon>
        <taxon>Craniata</taxon>
        <taxon>Vertebrata</taxon>
        <taxon>Euteleostomi</taxon>
        <taxon>Archelosauria</taxon>
        <taxon>Testudinata</taxon>
        <taxon>Testudines</taxon>
        <taxon>Pleurodira</taxon>
        <taxon>Pelomedusidae</taxon>
        <taxon>Pelusios</taxon>
    </lineage>
</organism>
<evidence type="ECO:0000313" key="11">
    <source>
        <dbReference type="Ensembl" id="ENSPCEP00000016547.1"/>
    </source>
</evidence>
<keyword evidence="12" id="KW-1185">Reference proteome</keyword>
<feature type="chain" id="PRO_5034896329" evidence="10">
    <location>
        <begin position="22"/>
        <end position="177"/>
    </location>
</feature>
<comment type="subcellular location">
    <subcellularLocation>
        <location evidence="2">Secreted</location>
    </subcellularLocation>
</comment>
<dbReference type="GO" id="GO:0051607">
    <property type="term" value="P:defense response to virus"/>
    <property type="evidence" value="ECO:0007669"/>
    <property type="project" value="UniProtKB-KW"/>
</dbReference>
<dbReference type="PANTHER" id="PTHR11691">
    <property type="entry name" value="TYPE I INTERFERON"/>
    <property type="match status" value="1"/>
</dbReference>
<evidence type="ECO:0000256" key="10">
    <source>
        <dbReference type="SAM" id="SignalP"/>
    </source>
</evidence>
<dbReference type="GO" id="GO:0005125">
    <property type="term" value="F:cytokine activity"/>
    <property type="evidence" value="ECO:0007669"/>
    <property type="project" value="UniProtKB-KW"/>
</dbReference>
<feature type="signal peptide" evidence="10">
    <location>
        <begin position="1"/>
        <end position="21"/>
    </location>
</feature>
<evidence type="ECO:0000256" key="9">
    <source>
        <dbReference type="RuleBase" id="RU000436"/>
    </source>
</evidence>
<dbReference type="PANTHER" id="PTHR11691:SF73">
    <property type="entry name" value="INTERFERON BETA"/>
    <property type="match status" value="1"/>
</dbReference>
<comment type="similarity">
    <text evidence="3 9">Belongs to the alpha/beta interferon family.</text>
</comment>
<evidence type="ECO:0000256" key="6">
    <source>
        <dbReference type="ARBA" id="ARBA00022729"/>
    </source>
</evidence>
<keyword evidence="7 9" id="KW-0051">Antiviral defense</keyword>
<sequence>MSQRCLWLICLLLMSSGRMLSLDCNQFHQLQREYNWTAQHLLQRMGGKSPVECLEDKTAFRFPEKVLKPKLPQHAMMAVHEILQQHFGIFSRDLSQTGWESRGVQRFLNGLALQIERLETCLPTKRWTNILKLKRYFQRIQDYLKKKKYSKCAWEIVRKETEVCFQYVDKLTMRMKN</sequence>
<name>A0A8C8SB78_9SAUR</name>
<dbReference type="GO" id="GO:0006955">
    <property type="term" value="P:immune response"/>
    <property type="evidence" value="ECO:0007669"/>
    <property type="project" value="UniProtKB-ARBA"/>
</dbReference>
<keyword evidence="5" id="KW-0964">Secreted</keyword>
<comment type="function">
    <text evidence="1">Has antiviral activities.</text>
</comment>
<dbReference type="Ensembl" id="ENSPCET00000017127.1">
    <property type="protein sequence ID" value="ENSPCEP00000016547.1"/>
    <property type="gene ID" value="ENSPCEG00000013002.1"/>
</dbReference>
<dbReference type="GO" id="GO:0005615">
    <property type="term" value="C:extracellular space"/>
    <property type="evidence" value="ECO:0007669"/>
    <property type="project" value="UniProtKB-KW"/>
</dbReference>
<keyword evidence="8" id="KW-1015">Disulfide bond</keyword>
<proteinExistence type="inferred from homology"/>
<dbReference type="Pfam" id="PF00143">
    <property type="entry name" value="Interferon"/>
    <property type="match status" value="1"/>
</dbReference>
<reference evidence="11" key="2">
    <citation type="submission" date="2025-09" db="UniProtKB">
        <authorList>
            <consortium name="Ensembl"/>
        </authorList>
    </citation>
    <scope>IDENTIFICATION</scope>
</reference>
<protein>
    <submittedName>
        <fullName evidence="11">Uncharacterized protein</fullName>
    </submittedName>
</protein>
<evidence type="ECO:0000256" key="2">
    <source>
        <dbReference type="ARBA" id="ARBA00004613"/>
    </source>
</evidence>
<dbReference type="Proteomes" id="UP000694393">
    <property type="component" value="Unplaced"/>
</dbReference>
<evidence type="ECO:0000256" key="3">
    <source>
        <dbReference type="ARBA" id="ARBA00011033"/>
    </source>
</evidence>
<dbReference type="PRINTS" id="PR00266">
    <property type="entry name" value="INTERFERONAB"/>
</dbReference>
<dbReference type="PROSITE" id="PS00252">
    <property type="entry name" value="INTERFERON_A_B_D"/>
    <property type="match status" value="1"/>
</dbReference>
<dbReference type="AlphaFoldDB" id="A0A8C8SB78"/>
<evidence type="ECO:0000256" key="7">
    <source>
        <dbReference type="ARBA" id="ARBA00023118"/>
    </source>
</evidence>
<dbReference type="InterPro" id="IPR000471">
    <property type="entry name" value="Interferon_alpha/beta/delta"/>
</dbReference>
<dbReference type="InterPro" id="IPR009079">
    <property type="entry name" value="4_helix_cytokine-like_core"/>
</dbReference>
<evidence type="ECO:0000313" key="12">
    <source>
        <dbReference type="Proteomes" id="UP000694393"/>
    </source>
</evidence>
<evidence type="ECO:0000256" key="5">
    <source>
        <dbReference type="ARBA" id="ARBA00022525"/>
    </source>
</evidence>
<dbReference type="SUPFAM" id="SSF47266">
    <property type="entry name" value="4-helical cytokines"/>
    <property type="match status" value="1"/>
</dbReference>
<dbReference type="SMART" id="SM00076">
    <property type="entry name" value="IFabd"/>
    <property type="match status" value="1"/>
</dbReference>
<evidence type="ECO:0000256" key="4">
    <source>
        <dbReference type="ARBA" id="ARBA00022514"/>
    </source>
</evidence>
<reference evidence="11" key="1">
    <citation type="submission" date="2025-08" db="UniProtKB">
        <authorList>
            <consortium name="Ensembl"/>
        </authorList>
    </citation>
    <scope>IDENTIFICATION</scope>
</reference>
<dbReference type="GO" id="GO:0005126">
    <property type="term" value="F:cytokine receptor binding"/>
    <property type="evidence" value="ECO:0007669"/>
    <property type="project" value="InterPro"/>
</dbReference>
<keyword evidence="6 10" id="KW-0732">Signal</keyword>
<evidence type="ECO:0000256" key="1">
    <source>
        <dbReference type="ARBA" id="ARBA00002718"/>
    </source>
</evidence>
<dbReference type="Gene3D" id="1.20.1250.10">
    <property type="match status" value="1"/>
</dbReference>
<evidence type="ECO:0000256" key="8">
    <source>
        <dbReference type="ARBA" id="ARBA00023157"/>
    </source>
</evidence>
<accession>A0A8C8SB78</accession>
<keyword evidence="4 9" id="KW-0202">Cytokine</keyword>